<reference evidence="1 2" key="1">
    <citation type="submission" date="2016-08" db="EMBL/GenBank/DDBJ databases">
        <title>Evolution of the type three secretion system and type three effector repertoires in Xanthomonas.</title>
        <authorList>
            <person name="Merda D."/>
            <person name="Briand M."/>
            <person name="Bosis E."/>
            <person name="Rousseau C."/>
            <person name="Portier P."/>
            <person name="Jacques M.-A."/>
            <person name="Fischer-Le Saux M."/>
        </authorList>
    </citation>
    <scope>NUCLEOTIDE SEQUENCE [LARGE SCALE GENOMIC DNA]</scope>
    <source>
        <strain evidence="1 2">CFBP1976</strain>
    </source>
</reference>
<evidence type="ECO:0000313" key="1">
    <source>
        <dbReference type="EMBL" id="PPV00895.1"/>
    </source>
</evidence>
<accession>A0ABX5BJ02</accession>
<organism evidence="1 2">
    <name type="scientific">Xanthomonas bromi</name>
    <dbReference type="NCBI Taxonomy" id="56449"/>
    <lineage>
        <taxon>Bacteria</taxon>
        <taxon>Pseudomonadati</taxon>
        <taxon>Pseudomonadota</taxon>
        <taxon>Gammaproteobacteria</taxon>
        <taxon>Lysobacterales</taxon>
        <taxon>Lysobacteraceae</taxon>
        <taxon>Xanthomonas</taxon>
    </lineage>
</organism>
<name>A0ABX5BJ02_9XANT</name>
<protein>
    <submittedName>
        <fullName evidence="1">Uncharacterized protein</fullName>
    </submittedName>
</protein>
<keyword evidence="2" id="KW-1185">Reference proteome</keyword>
<dbReference type="EMBL" id="MDCE01000182">
    <property type="protein sequence ID" value="PPV00895.1"/>
    <property type="molecule type" value="Genomic_DNA"/>
</dbReference>
<dbReference type="RefSeq" id="WP_181093372.1">
    <property type="nucleotide sequence ID" value="NZ_MDCE01000182.1"/>
</dbReference>
<feature type="non-terminal residue" evidence="1">
    <location>
        <position position="1"/>
    </location>
</feature>
<sequence length="128" mass="13904">SFGYGIGLQTAVLLKIGGTSSTAHVYGYYDYRDGRLLRQDMVAAALDKINLVDPDQRAGINAVLDNAVRLGANPDDLVLLLKSPEAGSYLAKIASPETYAFKLYGKGYNQLREPPNNAPKKRDTIVSE</sequence>
<dbReference type="Proteomes" id="UP000239710">
    <property type="component" value="Unassembled WGS sequence"/>
</dbReference>
<proteinExistence type="predicted"/>
<comment type="caution">
    <text evidence="1">The sequence shown here is derived from an EMBL/GenBank/DDBJ whole genome shotgun (WGS) entry which is preliminary data.</text>
</comment>
<gene>
    <name evidence="1" type="ORF">XbrCFBP1976_22030</name>
</gene>
<evidence type="ECO:0000313" key="2">
    <source>
        <dbReference type="Proteomes" id="UP000239710"/>
    </source>
</evidence>